<evidence type="ECO:0000256" key="4">
    <source>
        <dbReference type="ARBA" id="ARBA00035227"/>
    </source>
</evidence>
<dbReference type="Gene3D" id="6.20.340.10">
    <property type="match status" value="1"/>
</dbReference>
<accession>A0A7R9J5S6</accession>
<evidence type="ECO:0000256" key="1">
    <source>
        <dbReference type="ARBA" id="ARBA00009875"/>
    </source>
</evidence>
<dbReference type="AlphaFoldDB" id="A0A7R9J5S6"/>
<dbReference type="EMBL" id="OE181413">
    <property type="protein sequence ID" value="CAD7573103.1"/>
    <property type="molecule type" value="Genomic_DNA"/>
</dbReference>
<gene>
    <name evidence="7" type="ORF">TCMB3V08_LOCUS5744</name>
</gene>
<dbReference type="GO" id="GO:0003735">
    <property type="term" value="F:structural constituent of ribosome"/>
    <property type="evidence" value="ECO:0007669"/>
    <property type="project" value="InterPro"/>
</dbReference>
<dbReference type="PRINTS" id="PR01250">
    <property type="entry name" value="RIBOSOMALL34"/>
</dbReference>
<dbReference type="PANTHER" id="PTHR10759">
    <property type="entry name" value="60S RIBOSOMAL PROTEIN L34"/>
    <property type="match status" value="1"/>
</dbReference>
<dbReference type="InterPro" id="IPR038562">
    <property type="entry name" value="Ribosomal_eL34_C_sf"/>
</dbReference>
<dbReference type="GO" id="GO:0006412">
    <property type="term" value="P:translation"/>
    <property type="evidence" value="ECO:0007669"/>
    <property type="project" value="InterPro"/>
</dbReference>
<dbReference type="Pfam" id="PF01199">
    <property type="entry name" value="Ribosomal_L34e"/>
    <property type="match status" value="1"/>
</dbReference>
<dbReference type="GO" id="GO:1990904">
    <property type="term" value="C:ribonucleoprotein complex"/>
    <property type="evidence" value="ECO:0007669"/>
    <property type="project" value="UniProtKB-KW"/>
</dbReference>
<keyword evidence="6" id="KW-0812">Transmembrane</keyword>
<organism evidence="7">
    <name type="scientific">Timema californicum</name>
    <name type="common">California timema</name>
    <name type="synonym">Walking stick</name>
    <dbReference type="NCBI Taxonomy" id="61474"/>
    <lineage>
        <taxon>Eukaryota</taxon>
        <taxon>Metazoa</taxon>
        <taxon>Ecdysozoa</taxon>
        <taxon>Arthropoda</taxon>
        <taxon>Hexapoda</taxon>
        <taxon>Insecta</taxon>
        <taxon>Pterygota</taxon>
        <taxon>Neoptera</taxon>
        <taxon>Polyneoptera</taxon>
        <taxon>Phasmatodea</taxon>
        <taxon>Timematodea</taxon>
        <taxon>Timematoidea</taxon>
        <taxon>Timematidae</taxon>
        <taxon>Timema</taxon>
    </lineage>
</organism>
<proteinExistence type="inferred from homology"/>
<sequence>MGRLSLKMEGFGALMDDCRISVRTPGGKLVYQYLKKPKKIPRCGQCKDKLRGIQPARPMERSRMCKRKKTVKRVYGGVLCHKCVKESSNGTHSAHRRKVPVERLLYSLVLALLLVLPHLLLYLQAFRCLLRFVAP</sequence>
<dbReference type="GO" id="GO:0005840">
    <property type="term" value="C:ribosome"/>
    <property type="evidence" value="ECO:0007669"/>
    <property type="project" value="UniProtKB-KW"/>
</dbReference>
<keyword evidence="6" id="KW-1133">Transmembrane helix</keyword>
<dbReference type="Gene3D" id="6.20.370.70">
    <property type="match status" value="1"/>
</dbReference>
<evidence type="ECO:0000256" key="3">
    <source>
        <dbReference type="ARBA" id="ARBA00023274"/>
    </source>
</evidence>
<evidence type="ECO:0000256" key="5">
    <source>
        <dbReference type="ARBA" id="ARBA00035333"/>
    </source>
</evidence>
<evidence type="ECO:0000313" key="7">
    <source>
        <dbReference type="EMBL" id="CAD7573103.1"/>
    </source>
</evidence>
<keyword evidence="2" id="KW-0689">Ribosomal protein</keyword>
<comment type="similarity">
    <text evidence="1">Belongs to the eukaryotic ribosomal protein eL34 family.</text>
</comment>
<evidence type="ECO:0000256" key="2">
    <source>
        <dbReference type="ARBA" id="ARBA00022980"/>
    </source>
</evidence>
<evidence type="ECO:0000256" key="6">
    <source>
        <dbReference type="SAM" id="Phobius"/>
    </source>
</evidence>
<keyword evidence="6" id="KW-0472">Membrane</keyword>
<feature type="transmembrane region" description="Helical" evidence="6">
    <location>
        <begin position="104"/>
        <end position="125"/>
    </location>
</feature>
<dbReference type="InterPro" id="IPR008195">
    <property type="entry name" value="Ribosomal_eL34"/>
</dbReference>
<name>A0A7R9J5S6_TIMCA</name>
<keyword evidence="3" id="KW-0687">Ribonucleoprotein</keyword>
<reference evidence="7" key="1">
    <citation type="submission" date="2020-11" db="EMBL/GenBank/DDBJ databases">
        <authorList>
            <person name="Tran Van P."/>
        </authorList>
    </citation>
    <scope>NUCLEOTIDE SEQUENCE</scope>
</reference>
<protein>
    <recommendedName>
        <fullName evidence="4">Large ribosomal subunit protein eL34</fullName>
    </recommendedName>
    <alternativeName>
        <fullName evidence="5">60S ribosomal protein L34</fullName>
    </alternativeName>
</protein>